<protein>
    <submittedName>
        <fullName evidence="2">Uncharacterized protein</fullName>
    </submittedName>
</protein>
<dbReference type="EMBL" id="BAABIM010000003">
    <property type="protein sequence ID" value="GAA4689441.1"/>
    <property type="molecule type" value="Genomic_DNA"/>
</dbReference>
<gene>
    <name evidence="2" type="ORF">GCM10023226_29120</name>
</gene>
<organism evidence="2 3">
    <name type="scientific">Nocardioides nanhaiensis</name>
    <dbReference type="NCBI Taxonomy" id="1476871"/>
    <lineage>
        <taxon>Bacteria</taxon>
        <taxon>Bacillati</taxon>
        <taxon>Actinomycetota</taxon>
        <taxon>Actinomycetes</taxon>
        <taxon>Propionibacteriales</taxon>
        <taxon>Nocardioidaceae</taxon>
        <taxon>Nocardioides</taxon>
    </lineage>
</organism>
<feature type="region of interest" description="Disordered" evidence="1">
    <location>
        <begin position="1"/>
        <end position="22"/>
    </location>
</feature>
<keyword evidence="3" id="KW-1185">Reference proteome</keyword>
<name>A0ABP8WI85_9ACTN</name>
<evidence type="ECO:0000313" key="2">
    <source>
        <dbReference type="EMBL" id="GAA4689441.1"/>
    </source>
</evidence>
<proteinExistence type="predicted"/>
<comment type="caution">
    <text evidence="2">The sequence shown here is derived from an EMBL/GenBank/DDBJ whole genome shotgun (WGS) entry which is preliminary data.</text>
</comment>
<dbReference type="Proteomes" id="UP001500621">
    <property type="component" value="Unassembled WGS sequence"/>
</dbReference>
<accession>A0ABP8WI85</accession>
<evidence type="ECO:0000256" key="1">
    <source>
        <dbReference type="SAM" id="MobiDB-lite"/>
    </source>
</evidence>
<reference evidence="3" key="1">
    <citation type="journal article" date="2019" name="Int. J. Syst. Evol. Microbiol.">
        <title>The Global Catalogue of Microorganisms (GCM) 10K type strain sequencing project: providing services to taxonomists for standard genome sequencing and annotation.</title>
        <authorList>
            <consortium name="The Broad Institute Genomics Platform"/>
            <consortium name="The Broad Institute Genome Sequencing Center for Infectious Disease"/>
            <person name="Wu L."/>
            <person name="Ma J."/>
        </authorList>
    </citation>
    <scope>NUCLEOTIDE SEQUENCE [LARGE SCALE GENOMIC DNA]</scope>
    <source>
        <strain evidence="3">JCM 18127</strain>
    </source>
</reference>
<evidence type="ECO:0000313" key="3">
    <source>
        <dbReference type="Proteomes" id="UP001500621"/>
    </source>
</evidence>
<sequence>MTPERLHSEVVDHEKDSEHHEQAEYVESDDLDLNSWFGEPHLGHLPSFPSKMSAIPACR</sequence>